<accession>A0A6N9SZ18</accession>
<protein>
    <submittedName>
        <fullName evidence="2">DUF935 family protein</fullName>
    </submittedName>
</protein>
<gene>
    <name evidence="2" type="ORF">GTK09_06425</name>
</gene>
<name>A0A6N9SZ18_9HYPH</name>
<evidence type="ECO:0000313" key="3">
    <source>
        <dbReference type="Proteomes" id="UP000469011"/>
    </source>
</evidence>
<comment type="caution">
    <text evidence="2">The sequence shown here is derived from an EMBL/GenBank/DDBJ whole genome shotgun (WGS) entry which is preliminary data.</text>
</comment>
<proteinExistence type="predicted"/>
<dbReference type="EMBL" id="JAAAMG010000004">
    <property type="protein sequence ID" value="NDW04061.1"/>
    <property type="molecule type" value="Genomic_DNA"/>
</dbReference>
<dbReference type="Pfam" id="PF06074">
    <property type="entry name" value="Portal_Mu"/>
    <property type="match status" value="1"/>
</dbReference>
<sequence length="533" mass="57946">MVKAAIVRFQDRWGRSPEASTLGSEFATPQEWGPRRVIGDAVVSGLGPERLAGILRQSADGDARAYLTLAMEMEERYLHYASQLQTRRLAIEGIAVTIEHDEAVPARIVDAVNDLVEDPDFEEMAGTLTDAIGKGYAVSEIIWDYQRGMLRPVDFRWRDQRFFQYDEATRTELRLRDDADPRNGLALPAAKFIVHEPRTRMGLPIRRGMARPAAWAFLIQSFALKDWASFAEIYGVPLRIGKFGPNASDADKRILLHAVRAIANDAAAIIPAGMEFEFAKVEGQHGAAVFGGLIDYVDKQVSKLVLGQTMTSDNGSSRAQAEVHNDVRLDLQAADGKQLGQTITRDLVVPFVAMNFGPQEIYPRATYQVAAPEDLEGLKSYVTALVPLGLKVSQREMRERGGLSEPEDGEELLAAPIAKPEEPGKAPAAPTTKNAPNKSEPPPATLAARAAPRTDAIDRAVDEILGDWEPLIAPMIAGLEAKLSVAADEAEARAILTAHLSAMDPSALAEKLTQAVFAARLAGEADEPLTSEA</sequence>
<feature type="compositionally biased region" description="Low complexity" evidence="1">
    <location>
        <begin position="425"/>
        <end position="438"/>
    </location>
</feature>
<evidence type="ECO:0000313" key="2">
    <source>
        <dbReference type="EMBL" id="NDW04061.1"/>
    </source>
</evidence>
<reference evidence="2 3" key="1">
    <citation type="submission" date="2020-01" db="EMBL/GenBank/DDBJ databases">
        <title>Jiella pacifica sp. nov.</title>
        <authorList>
            <person name="Xue Z."/>
            <person name="Zhu S."/>
            <person name="Chen J."/>
            <person name="Yang J."/>
        </authorList>
    </citation>
    <scope>NUCLEOTIDE SEQUENCE [LARGE SCALE GENOMIC DNA]</scope>
    <source>
        <strain evidence="2 3">40Bstr34</strain>
    </source>
</reference>
<dbReference type="RefSeq" id="WP_163462073.1">
    <property type="nucleotide sequence ID" value="NZ_JAAAMG010000004.1"/>
</dbReference>
<keyword evidence="3" id="KW-1185">Reference proteome</keyword>
<dbReference type="Proteomes" id="UP000469011">
    <property type="component" value="Unassembled WGS sequence"/>
</dbReference>
<organism evidence="2 3">
    <name type="scientific">Jiella pacifica</name>
    <dbReference type="NCBI Taxonomy" id="2696469"/>
    <lineage>
        <taxon>Bacteria</taxon>
        <taxon>Pseudomonadati</taxon>
        <taxon>Pseudomonadota</taxon>
        <taxon>Alphaproteobacteria</taxon>
        <taxon>Hyphomicrobiales</taxon>
        <taxon>Aurantimonadaceae</taxon>
        <taxon>Jiella</taxon>
    </lineage>
</organism>
<evidence type="ECO:0000256" key="1">
    <source>
        <dbReference type="SAM" id="MobiDB-lite"/>
    </source>
</evidence>
<dbReference type="AlphaFoldDB" id="A0A6N9SZ18"/>
<dbReference type="InterPro" id="IPR009279">
    <property type="entry name" value="Portal_Mu"/>
</dbReference>
<feature type="region of interest" description="Disordered" evidence="1">
    <location>
        <begin position="417"/>
        <end position="453"/>
    </location>
</feature>